<dbReference type="SMART" id="SM00382">
    <property type="entry name" value="AAA"/>
    <property type="match status" value="2"/>
</dbReference>
<proteinExistence type="predicted"/>
<feature type="domain" description="AAA+ ATPase" evidence="1">
    <location>
        <begin position="654"/>
        <end position="792"/>
    </location>
</feature>
<dbReference type="Proteomes" id="UP001148838">
    <property type="component" value="Unassembled WGS sequence"/>
</dbReference>
<organism evidence="2 3">
    <name type="scientific">Periplaneta americana</name>
    <name type="common">American cockroach</name>
    <name type="synonym">Blatta americana</name>
    <dbReference type="NCBI Taxonomy" id="6978"/>
    <lineage>
        <taxon>Eukaryota</taxon>
        <taxon>Metazoa</taxon>
        <taxon>Ecdysozoa</taxon>
        <taxon>Arthropoda</taxon>
        <taxon>Hexapoda</taxon>
        <taxon>Insecta</taxon>
        <taxon>Pterygota</taxon>
        <taxon>Neoptera</taxon>
        <taxon>Polyneoptera</taxon>
        <taxon>Dictyoptera</taxon>
        <taxon>Blattodea</taxon>
        <taxon>Blattoidea</taxon>
        <taxon>Blattidae</taxon>
        <taxon>Blattinae</taxon>
        <taxon>Periplaneta</taxon>
    </lineage>
</organism>
<dbReference type="InterPro" id="IPR050168">
    <property type="entry name" value="AAA_ATPase_domain"/>
</dbReference>
<protein>
    <recommendedName>
        <fullName evidence="1">AAA+ ATPase domain-containing protein</fullName>
    </recommendedName>
</protein>
<dbReference type="CDD" id="cd19481">
    <property type="entry name" value="RecA-like_protease"/>
    <property type="match status" value="1"/>
</dbReference>
<dbReference type="PANTHER" id="PTHR23077">
    <property type="entry name" value="AAA-FAMILY ATPASE"/>
    <property type="match status" value="1"/>
</dbReference>
<dbReference type="PROSITE" id="PS00674">
    <property type="entry name" value="AAA"/>
    <property type="match status" value="1"/>
</dbReference>
<name>A0ABQ8SQS9_PERAM</name>
<dbReference type="InterPro" id="IPR003593">
    <property type="entry name" value="AAA+_ATPase"/>
</dbReference>
<evidence type="ECO:0000313" key="2">
    <source>
        <dbReference type="EMBL" id="KAJ4436081.1"/>
    </source>
</evidence>
<sequence>MRLKLQVVPEDGFEYLIPRNIRSSVLGNNDSIILVSFNTLKNVGVSSLSWVKLCKVEKYSPFSVRTKSYLVKIIAVPNVDDFLAIVTNVLHHNVSHTLLLMDDTVSIQKEGGFESFIPYLAKSASVSLVQSTHDGLSVDTVLSTYFQQPRFLRVGDVFSINTVKHTPSVFYSSNKATILYFKVLEVEGPPYEKVQQQDAELGYYITKGFTCLTQSSDQQDYIPRNDIIFISNKANLSREEFKLQLLSSCPDGLNGYRDELLECVQTFVPTINRCHLKPLFLLYGPRGVGKGDVIRNVAGRLGLHILIANSYELQGESPGYSEGRLKFIFTKARHCAPCILLLRNIDVLCKDSNGDDDNRIISSFTNEVQELYQEARKFPVIIVATCDSKNESTSAIAPALARLFLHVIHMQGPSDVQRSAILQWLLRKSGVTTSAELSHIAAQTSSFLYTDLAALVSHAVRNRYKCLKEKYPDELSCHDISLSKMDFEVSLDVIHTSYADAIDAPKVPKVSWNDVGGLSDLKEEIIRTVTLPLEHPELLAAGLRRSVLNRDVALKKKYWENMGYFRGVSTTIQNELNECIEEEIQDFIGKRINEAPFFACIVDEMTDITETSQCSIAVRLVVTEGDIREFFLGFHDVSESRNAEGLCNVLQKYDVQSILLYGPPGTGKTLLAKAVATECNLNFLSVKGPELLNMYVGQSEENVREVFSRARASSPCVIFFDELDSLAPNRGRSGDSGGVMDRVVSQLLAELDGLQKSTHLFVIGATNRPDLIDPALLRPGRFDKLLYVGVSTDKESKLSILVALTRRFQLSSDVELESVVSLLPDNLTGADLYSVCSRAWLSAVRTKICNLKCDDSSLSPTIEVEMQDFRTAINNLVPSVSVEDLAYFQQIKKRL</sequence>
<feature type="domain" description="AAA+ ATPase" evidence="1">
    <location>
        <begin position="276"/>
        <end position="414"/>
    </location>
</feature>
<dbReference type="EMBL" id="JAJSOF020000023">
    <property type="protein sequence ID" value="KAJ4436081.1"/>
    <property type="molecule type" value="Genomic_DNA"/>
</dbReference>
<dbReference type="Pfam" id="PF00004">
    <property type="entry name" value="AAA"/>
    <property type="match status" value="2"/>
</dbReference>
<evidence type="ECO:0000313" key="3">
    <source>
        <dbReference type="Proteomes" id="UP001148838"/>
    </source>
</evidence>
<accession>A0ABQ8SQS9</accession>
<dbReference type="SUPFAM" id="SSF52540">
    <property type="entry name" value="P-loop containing nucleoside triphosphate hydrolases"/>
    <property type="match status" value="2"/>
</dbReference>
<gene>
    <name evidence="2" type="ORF">ANN_18708</name>
</gene>
<dbReference type="Gene3D" id="1.10.8.60">
    <property type="match status" value="2"/>
</dbReference>
<dbReference type="Gene3D" id="3.40.50.300">
    <property type="entry name" value="P-loop containing nucleotide triphosphate hydrolases"/>
    <property type="match status" value="3"/>
</dbReference>
<dbReference type="InterPro" id="IPR027417">
    <property type="entry name" value="P-loop_NTPase"/>
</dbReference>
<dbReference type="InterPro" id="IPR003959">
    <property type="entry name" value="ATPase_AAA_core"/>
</dbReference>
<dbReference type="PANTHER" id="PTHR23077:SF9">
    <property type="entry name" value="PEROXISOMAL ATPASE PEX6"/>
    <property type="match status" value="1"/>
</dbReference>
<keyword evidence="3" id="KW-1185">Reference proteome</keyword>
<evidence type="ECO:0000259" key="1">
    <source>
        <dbReference type="SMART" id="SM00382"/>
    </source>
</evidence>
<reference evidence="2 3" key="1">
    <citation type="journal article" date="2022" name="Allergy">
        <title>Genome assembly and annotation of Periplaneta americana reveal a comprehensive cockroach allergen profile.</title>
        <authorList>
            <person name="Wang L."/>
            <person name="Xiong Q."/>
            <person name="Saelim N."/>
            <person name="Wang L."/>
            <person name="Nong W."/>
            <person name="Wan A.T."/>
            <person name="Shi M."/>
            <person name="Liu X."/>
            <person name="Cao Q."/>
            <person name="Hui J.H.L."/>
            <person name="Sookrung N."/>
            <person name="Leung T.F."/>
            <person name="Tungtrongchitr A."/>
            <person name="Tsui S.K.W."/>
        </authorList>
    </citation>
    <scope>NUCLEOTIDE SEQUENCE [LARGE SCALE GENOMIC DNA]</scope>
    <source>
        <strain evidence="2">PWHHKU_190912</strain>
    </source>
</reference>
<comment type="caution">
    <text evidence="2">The sequence shown here is derived from an EMBL/GenBank/DDBJ whole genome shotgun (WGS) entry which is preliminary data.</text>
</comment>
<dbReference type="InterPro" id="IPR003960">
    <property type="entry name" value="ATPase_AAA_CS"/>
</dbReference>